<comment type="caution">
    <text evidence="2">The sequence shown here is derived from an EMBL/GenBank/DDBJ whole genome shotgun (WGS) entry which is preliminary data.</text>
</comment>
<gene>
    <name evidence="2" type="ORF">JX265_009019</name>
</gene>
<proteinExistence type="predicted"/>
<dbReference type="AlphaFoldDB" id="A0A9Q0ALP4"/>
<dbReference type="InterPro" id="IPR021463">
    <property type="entry name" value="Methyltransf_34"/>
</dbReference>
<protein>
    <recommendedName>
        <fullName evidence="4">25S rRNA (Uridine(2843)-N(3))-methyltransferase</fullName>
    </recommendedName>
</protein>
<dbReference type="Pfam" id="PF11312">
    <property type="entry name" value="Methyltransf_34"/>
    <property type="match status" value="1"/>
</dbReference>
<organism evidence="2 3">
    <name type="scientific">Neoarthrinium moseri</name>
    <dbReference type="NCBI Taxonomy" id="1658444"/>
    <lineage>
        <taxon>Eukaryota</taxon>
        <taxon>Fungi</taxon>
        <taxon>Dikarya</taxon>
        <taxon>Ascomycota</taxon>
        <taxon>Pezizomycotina</taxon>
        <taxon>Sordariomycetes</taxon>
        <taxon>Xylariomycetidae</taxon>
        <taxon>Amphisphaeriales</taxon>
        <taxon>Apiosporaceae</taxon>
        <taxon>Neoarthrinium</taxon>
    </lineage>
</organism>
<reference evidence="2" key="1">
    <citation type="submission" date="2021-03" db="EMBL/GenBank/DDBJ databases">
        <title>Revisited historic fungal species revealed as producer of novel bioactive compounds through whole genome sequencing and comparative genomics.</title>
        <authorList>
            <person name="Vignolle G.A."/>
            <person name="Hochenegger N."/>
            <person name="Mach R.L."/>
            <person name="Mach-Aigner A.R."/>
            <person name="Javad Rahimi M."/>
            <person name="Salim K.A."/>
            <person name="Chan C.M."/>
            <person name="Lim L.B.L."/>
            <person name="Cai F."/>
            <person name="Druzhinina I.S."/>
            <person name="U'Ren J.M."/>
            <person name="Derntl C."/>
        </authorList>
    </citation>
    <scope>NUCLEOTIDE SEQUENCE</scope>
    <source>
        <strain evidence="2">TUCIM 5799</strain>
    </source>
</reference>
<sequence length="416" mass="45691">MKKYERHAQSQRKHGPLPVSSASKAPAPPPVSRPGWTGPGYVKKAARQPRAPSAPTALASTVQDHVLPIELQQRTLDIIRDTFPASHDFETLKPLLHQVNDALLQKDFETAFGKQEFMEGYAIRWSPSRALGYSNLLAQICEQRKDDAWVRQLIGDDLSTPAKALCFGGGAAEIMAFAALLRHFREGAAGKPAAASSIELDDMSNTPLDPTACTPPVNIHLVDAADWSLVASKLQAGLKTPPTLSKYASAVARASNASFLSTEAVEINFTRTDVFTLSLEDLRPMIGPDQAFITLLFTLNDLYTTSIPKTTAFLRRLTSVAPAGSLLLVVDSPEATSTAGIAKDGEEKKEYPMSWLLNKTLLPTREKGQGDEKESEPAWEKLMDDANRVYKKPEKGLWYPVSLENLRLQVQLFKRL</sequence>
<dbReference type="Proteomes" id="UP000829685">
    <property type="component" value="Unassembled WGS sequence"/>
</dbReference>
<name>A0A9Q0ALP4_9PEZI</name>
<evidence type="ECO:0008006" key="4">
    <source>
        <dbReference type="Google" id="ProtNLM"/>
    </source>
</evidence>
<accession>A0A9Q0ALP4</accession>
<feature type="compositionally biased region" description="Low complexity" evidence="1">
    <location>
        <begin position="16"/>
        <end position="25"/>
    </location>
</feature>
<evidence type="ECO:0000313" key="2">
    <source>
        <dbReference type="EMBL" id="KAI1862973.1"/>
    </source>
</evidence>
<dbReference type="EMBL" id="JAFIMR010000026">
    <property type="protein sequence ID" value="KAI1862973.1"/>
    <property type="molecule type" value="Genomic_DNA"/>
</dbReference>
<feature type="compositionally biased region" description="Basic residues" evidence="1">
    <location>
        <begin position="1"/>
        <end position="15"/>
    </location>
</feature>
<feature type="region of interest" description="Disordered" evidence="1">
    <location>
        <begin position="1"/>
        <end position="59"/>
    </location>
</feature>
<keyword evidence="3" id="KW-1185">Reference proteome</keyword>
<evidence type="ECO:0000313" key="3">
    <source>
        <dbReference type="Proteomes" id="UP000829685"/>
    </source>
</evidence>
<evidence type="ECO:0000256" key="1">
    <source>
        <dbReference type="SAM" id="MobiDB-lite"/>
    </source>
</evidence>